<dbReference type="InterPro" id="IPR052935">
    <property type="entry name" value="Mg2+_PAP"/>
</dbReference>
<proteinExistence type="predicted"/>
<protein>
    <recommendedName>
        <fullName evidence="1">Phosphatidate phosphatase APP1 catalytic domain-containing protein</fullName>
    </recommendedName>
</protein>
<dbReference type="AlphaFoldDB" id="A0A1J5RYJ0"/>
<accession>A0A1J5RYJ0</accession>
<comment type="caution">
    <text evidence="2">The sequence shown here is derived from an EMBL/GenBank/DDBJ whole genome shotgun (WGS) entry which is preliminary data.</text>
</comment>
<dbReference type="Pfam" id="PF09949">
    <property type="entry name" value="APP1_cat"/>
    <property type="match status" value="1"/>
</dbReference>
<name>A0A1J5RYJ0_9ZZZZ</name>
<dbReference type="GO" id="GO:0008195">
    <property type="term" value="F:phosphatidate phosphatase activity"/>
    <property type="evidence" value="ECO:0007669"/>
    <property type="project" value="InterPro"/>
</dbReference>
<dbReference type="EMBL" id="MLJW01000213">
    <property type="protein sequence ID" value="OIQ93189.1"/>
    <property type="molecule type" value="Genomic_DNA"/>
</dbReference>
<evidence type="ECO:0000313" key="2">
    <source>
        <dbReference type="EMBL" id="OIQ93189.1"/>
    </source>
</evidence>
<organism evidence="2">
    <name type="scientific">mine drainage metagenome</name>
    <dbReference type="NCBI Taxonomy" id="410659"/>
    <lineage>
        <taxon>unclassified sequences</taxon>
        <taxon>metagenomes</taxon>
        <taxon>ecological metagenomes</taxon>
    </lineage>
</organism>
<dbReference type="PANTHER" id="PTHR28208:SF3">
    <property type="entry name" value="PHOSPHATIDATE PHOSPHATASE APP1"/>
    <property type="match status" value="1"/>
</dbReference>
<gene>
    <name evidence="2" type="ORF">GALL_248950</name>
</gene>
<reference evidence="2" key="1">
    <citation type="submission" date="2016-10" db="EMBL/GenBank/DDBJ databases">
        <title>Sequence of Gallionella enrichment culture.</title>
        <authorList>
            <person name="Poehlein A."/>
            <person name="Muehling M."/>
            <person name="Daniel R."/>
        </authorList>
    </citation>
    <scope>NUCLEOTIDE SEQUENCE</scope>
</reference>
<evidence type="ECO:0000259" key="1">
    <source>
        <dbReference type="Pfam" id="PF09949"/>
    </source>
</evidence>
<sequence length="361" mass="39907">MTGRGSPATRSSRPHLAARVEDALYRRLAWWLRRRGWTLRIEPFTCYGGAGWVRVLARTVLEPPGPDHARSRSAPLRGWRRFAIAQVSGVEIDVNVAGQRRRVVADRGGYVDSVVLSDLPSGWHTIRLSGSRASEIAARVLVVDRLARAGIVSDIDDTVMVTNVPRPLLAGWNALVRNENARQPVPGMAVLYDRLTREAPTAPVIYLSTGAWNSEPALVRFLHRHGYPRGPLLLTDWGPTQTGWFRSGRDHKRAELRRLVHDFPDIDWLLIGDDGQHDPQLYHELALEHPTHVRAIAIRRLTPTQHVLAHGSTVASDAAAAARGRSPAPATAPTVYGRDGTELRRLLAARSIALSDPVDTP</sequence>
<dbReference type="InterPro" id="IPR019236">
    <property type="entry name" value="APP1_cat"/>
</dbReference>
<dbReference type="PANTHER" id="PTHR28208">
    <property type="entry name" value="PHOSPHATIDATE PHOSPHATASE APP1"/>
    <property type="match status" value="1"/>
</dbReference>
<feature type="domain" description="Phosphatidate phosphatase APP1 catalytic" evidence="1">
    <location>
        <begin position="150"/>
        <end position="300"/>
    </location>
</feature>